<dbReference type="InterPro" id="IPR040790">
    <property type="entry name" value="Kindlin_2_N"/>
</dbReference>
<sequence length="735" mass="83366">MWRTNGNANNHQHDSESLVIRVPNEPKKKPLIVPKIPIDLTDLTDRGESNSVRNSARSSLVISTPQTPYTMPTGDGSWDLRILVTDLQVERTIRVNGNLHIGGVMIKVVDELDIAMDWSDHAIWWPEKNLWLDKTRLTLDQYNLTADAIIHFTPMHKMVRIQLPDLRYIDCNVDFSIRTFNAVIDICTELADTNTFVPNSGTLGRKISSNSWTNSPARFRSLGRNGTLDAHRRRSEHNAPLINGTLRGNGSLSPYSNGNGHLSTTSLAPGFPGSGSEWSLAMSPPPSEEAKYSIVRPKNLAERARLNVGWLDSSLSLMEQGIRDFDTLLLRFKFYSFYNLNTKTDPVRINLIYEQAKWQILNEGIDCTEEEMMLFASLQLQVGLQANVPQPNEDEENEDDIDAALTDLQISLEGGSINSNGVDIMTVPSLNDTLRYLRPKRFTLKGYKRCHFQLRDLQLSAFKSKEDSMDYTQGPSFTVNLKGCEISPEVNIAQGRYGIRLSIPSQDGMSDLWLKCDSEGQYSRWMAACRLAAKGRTMADSTYDSEVKAIQAFLSMQHPANAPVINPSTLDINVEEYVAPRFLRKQKSRLRNKILEAHTNVKELNLVEAKMNFIKAWQSLPDYGVSLFVARFHGEKKNELLGVACNRLMRMNLHTGDHIKTWRYNTIKAWNVNWETKHMMIQLGDGKNMIFKSLSADCKVVHEFIGGYIFLSMRNKDANQQLDEELFHKLTGGWY</sequence>
<dbReference type="STRING" id="6832.A0A553P3H9"/>
<dbReference type="CDD" id="cd14473">
    <property type="entry name" value="FERM_B-lobe"/>
    <property type="match status" value="1"/>
</dbReference>
<dbReference type="GO" id="GO:0048731">
    <property type="term" value="P:system development"/>
    <property type="evidence" value="ECO:0007669"/>
    <property type="project" value="UniProtKB-ARBA"/>
</dbReference>
<dbReference type="GO" id="GO:0007160">
    <property type="term" value="P:cell-matrix adhesion"/>
    <property type="evidence" value="ECO:0007669"/>
    <property type="project" value="TreeGrafter"/>
</dbReference>
<dbReference type="SUPFAM" id="SSF47031">
    <property type="entry name" value="Second domain of FERM"/>
    <property type="match status" value="1"/>
</dbReference>
<dbReference type="InterPro" id="IPR037843">
    <property type="entry name" value="Kindlin/fermitin"/>
</dbReference>
<dbReference type="SMART" id="SM00295">
    <property type="entry name" value="B41"/>
    <property type="match status" value="1"/>
</dbReference>
<dbReference type="PROSITE" id="PS00661">
    <property type="entry name" value="FERM_2"/>
    <property type="match status" value="1"/>
</dbReference>
<dbReference type="GO" id="GO:0005178">
    <property type="term" value="F:integrin binding"/>
    <property type="evidence" value="ECO:0007669"/>
    <property type="project" value="TreeGrafter"/>
</dbReference>
<feature type="region of interest" description="Disordered" evidence="1">
    <location>
        <begin position="231"/>
        <end position="250"/>
    </location>
</feature>
<dbReference type="PROSITE" id="PS50003">
    <property type="entry name" value="PH_DOMAIN"/>
    <property type="match status" value="1"/>
</dbReference>
<dbReference type="CDD" id="cd13205">
    <property type="entry name" value="FERM_C_fermitin"/>
    <property type="match status" value="1"/>
</dbReference>
<gene>
    <name evidence="3" type="ORF">TCAL_00238</name>
</gene>
<evidence type="ECO:0000313" key="3">
    <source>
        <dbReference type="EMBL" id="TRY72192.1"/>
    </source>
</evidence>
<evidence type="ECO:0000256" key="1">
    <source>
        <dbReference type="SAM" id="MobiDB-lite"/>
    </source>
</evidence>
<organism evidence="3 4">
    <name type="scientific">Tigriopus californicus</name>
    <name type="common">Marine copepod</name>
    <dbReference type="NCBI Taxonomy" id="6832"/>
    <lineage>
        <taxon>Eukaryota</taxon>
        <taxon>Metazoa</taxon>
        <taxon>Ecdysozoa</taxon>
        <taxon>Arthropoda</taxon>
        <taxon>Crustacea</taxon>
        <taxon>Multicrustacea</taxon>
        <taxon>Hexanauplia</taxon>
        <taxon>Copepoda</taxon>
        <taxon>Harpacticoida</taxon>
        <taxon>Harpacticidae</taxon>
        <taxon>Tigriopus</taxon>
    </lineage>
</organism>
<dbReference type="Pfam" id="PF00373">
    <property type="entry name" value="FERM_M"/>
    <property type="match status" value="1"/>
</dbReference>
<keyword evidence="4" id="KW-1185">Reference proteome</keyword>
<proteinExistence type="predicted"/>
<dbReference type="CDD" id="cd17095">
    <property type="entry name" value="FERM_F0_kindlins"/>
    <property type="match status" value="1"/>
</dbReference>
<dbReference type="SUPFAM" id="SSF50729">
    <property type="entry name" value="PH domain-like"/>
    <property type="match status" value="2"/>
</dbReference>
<dbReference type="OMA" id="RGCEVMP"/>
<dbReference type="SMART" id="SM00233">
    <property type="entry name" value="PH"/>
    <property type="match status" value="1"/>
</dbReference>
<dbReference type="AlphaFoldDB" id="A0A553P3H9"/>
<dbReference type="Pfam" id="PF18124">
    <property type="entry name" value="Kindlin_2_N"/>
    <property type="match status" value="1"/>
</dbReference>
<evidence type="ECO:0000313" key="4">
    <source>
        <dbReference type="Proteomes" id="UP000318571"/>
    </source>
</evidence>
<dbReference type="InterPro" id="IPR011993">
    <property type="entry name" value="PH-like_dom_sf"/>
</dbReference>
<dbReference type="InterPro" id="IPR035963">
    <property type="entry name" value="FERM_2"/>
</dbReference>
<dbReference type="GO" id="GO:0030055">
    <property type="term" value="C:cell-substrate junction"/>
    <property type="evidence" value="ECO:0007669"/>
    <property type="project" value="TreeGrafter"/>
</dbReference>
<dbReference type="InterPro" id="IPR001849">
    <property type="entry name" value="PH_domain"/>
</dbReference>
<dbReference type="Pfam" id="PF00169">
    <property type="entry name" value="PH"/>
    <property type="match status" value="1"/>
</dbReference>
<dbReference type="InterPro" id="IPR019748">
    <property type="entry name" value="FERM_central"/>
</dbReference>
<dbReference type="GO" id="GO:0007229">
    <property type="term" value="P:integrin-mediated signaling pathway"/>
    <property type="evidence" value="ECO:0007669"/>
    <property type="project" value="InterPro"/>
</dbReference>
<dbReference type="InterPro" id="IPR014352">
    <property type="entry name" value="FERM/acyl-CoA-bd_prot_sf"/>
</dbReference>
<dbReference type="CDD" id="cd17096">
    <property type="entry name" value="FERM_F1_kindlins"/>
    <property type="match status" value="1"/>
</dbReference>
<dbReference type="Gene3D" id="2.30.29.30">
    <property type="entry name" value="Pleckstrin-homology domain (PH domain)/Phosphotyrosine-binding domain (PTB)"/>
    <property type="match status" value="2"/>
</dbReference>
<accession>A0A553P3H9</accession>
<evidence type="ECO:0000259" key="2">
    <source>
        <dbReference type="PROSITE" id="PS50003"/>
    </source>
</evidence>
<reference evidence="3 4" key="1">
    <citation type="journal article" date="2018" name="Nat. Ecol. Evol.">
        <title>Genomic signatures of mitonuclear coevolution across populations of Tigriopus californicus.</title>
        <authorList>
            <person name="Barreto F.S."/>
            <person name="Watson E.T."/>
            <person name="Lima T.G."/>
            <person name="Willett C.S."/>
            <person name="Edmands S."/>
            <person name="Li W."/>
            <person name="Burton R.S."/>
        </authorList>
    </citation>
    <scope>NUCLEOTIDE SEQUENCE [LARGE SCALE GENOMIC DNA]</scope>
    <source>
        <strain evidence="3 4">San Diego</strain>
    </source>
</reference>
<feature type="domain" description="PH" evidence="2">
    <location>
        <begin position="427"/>
        <end position="534"/>
    </location>
</feature>
<name>A0A553P3H9_TIGCA</name>
<protein>
    <recommendedName>
        <fullName evidence="2">PH domain-containing protein</fullName>
    </recommendedName>
</protein>
<dbReference type="InterPro" id="IPR019749">
    <property type="entry name" value="Band_41_domain"/>
</dbReference>
<dbReference type="Proteomes" id="UP000318571">
    <property type="component" value="Chromosome 7"/>
</dbReference>
<comment type="caution">
    <text evidence="3">The sequence shown here is derived from an EMBL/GenBank/DDBJ whole genome shotgun (WGS) entry which is preliminary data.</text>
</comment>
<dbReference type="Gene3D" id="1.20.80.10">
    <property type="match status" value="1"/>
</dbReference>
<dbReference type="PANTHER" id="PTHR16160:SF13">
    <property type="entry name" value="FERMITIN 2-RELATED"/>
    <property type="match status" value="1"/>
</dbReference>
<dbReference type="InterPro" id="IPR019747">
    <property type="entry name" value="FERM_CS"/>
</dbReference>
<dbReference type="Gene3D" id="3.10.20.90">
    <property type="entry name" value="Phosphatidylinositol 3-kinase Catalytic Subunit, Chain A, domain 1"/>
    <property type="match status" value="1"/>
</dbReference>
<dbReference type="PANTHER" id="PTHR16160">
    <property type="entry name" value="FERMITIN 2-RELATED"/>
    <property type="match status" value="1"/>
</dbReference>
<dbReference type="EMBL" id="VCGU01000008">
    <property type="protein sequence ID" value="TRY72192.1"/>
    <property type="molecule type" value="Genomic_DNA"/>
</dbReference>